<keyword evidence="7" id="KW-0677">Repeat</keyword>
<accession>A0A7I8LFE7</accession>
<feature type="binding site" evidence="14">
    <location>
        <position position="624"/>
    </location>
    <ligand>
        <name>ATP</name>
        <dbReference type="ChEBI" id="CHEBI:30616"/>
    </ligand>
</feature>
<name>A0A7I8LFE7_SPIIN</name>
<dbReference type="EMBL" id="LR746277">
    <property type="protein sequence ID" value="CAA7407964.1"/>
    <property type="molecule type" value="Genomic_DNA"/>
</dbReference>
<keyword evidence="9 14" id="KW-0067">ATP-binding</keyword>
<dbReference type="AlphaFoldDB" id="A0A7I8LFE7"/>
<dbReference type="SUPFAM" id="SSF52058">
    <property type="entry name" value="L domain-like"/>
    <property type="match status" value="2"/>
</dbReference>
<dbReference type="InterPro" id="IPR001611">
    <property type="entry name" value="Leu-rich_rpt"/>
</dbReference>
<dbReference type="InterPro" id="IPR000719">
    <property type="entry name" value="Prot_kinase_dom"/>
</dbReference>
<evidence type="ECO:0000256" key="5">
    <source>
        <dbReference type="ARBA" id="ARBA00022692"/>
    </source>
</evidence>
<dbReference type="FunFam" id="1.10.510.10:FF:000388">
    <property type="entry name" value="Leucine-rich repeat receptor-like tyrosine-protein kinase PXC3"/>
    <property type="match status" value="1"/>
</dbReference>
<feature type="signal peptide" evidence="16">
    <location>
        <begin position="1"/>
        <end position="30"/>
    </location>
</feature>
<reference evidence="18" key="1">
    <citation type="submission" date="2020-02" db="EMBL/GenBank/DDBJ databases">
        <authorList>
            <person name="Scholz U."/>
            <person name="Mascher M."/>
            <person name="Fiebig A."/>
        </authorList>
    </citation>
    <scope>NUCLEOTIDE SEQUENCE</scope>
</reference>
<evidence type="ECO:0000256" key="3">
    <source>
        <dbReference type="ARBA" id="ARBA00022614"/>
    </source>
</evidence>
<dbReference type="SUPFAM" id="SSF56112">
    <property type="entry name" value="Protein kinase-like (PK-like)"/>
    <property type="match status" value="1"/>
</dbReference>
<dbReference type="PROSITE" id="PS00107">
    <property type="entry name" value="PROTEIN_KINASE_ATP"/>
    <property type="match status" value="1"/>
</dbReference>
<dbReference type="FunFam" id="3.80.10.10:FF:000516">
    <property type="entry name" value="Leucine-rich repeat family protein"/>
    <property type="match status" value="1"/>
</dbReference>
<dbReference type="PANTHER" id="PTHR48056:SF31">
    <property type="entry name" value="PROTEIN KINASE DOMAIN-CONTAINING PROTEIN"/>
    <property type="match status" value="1"/>
</dbReference>
<dbReference type="OrthoDB" id="2015831at2759"/>
<evidence type="ECO:0000256" key="12">
    <source>
        <dbReference type="ARBA" id="ARBA00023170"/>
    </source>
</evidence>
<dbReference type="InterPro" id="IPR003591">
    <property type="entry name" value="Leu-rich_rpt_typical-subtyp"/>
</dbReference>
<keyword evidence="4" id="KW-0808">Transferase</keyword>
<dbReference type="Pfam" id="PF00560">
    <property type="entry name" value="LRR_1"/>
    <property type="match status" value="2"/>
</dbReference>
<feature type="transmembrane region" description="Helical" evidence="15">
    <location>
        <begin position="537"/>
        <end position="559"/>
    </location>
</feature>
<keyword evidence="13" id="KW-0325">Glycoprotein</keyword>
<dbReference type="PROSITE" id="PS50011">
    <property type="entry name" value="PROTEIN_KINASE_DOM"/>
    <property type="match status" value="1"/>
</dbReference>
<dbReference type="InterPro" id="IPR050647">
    <property type="entry name" value="Plant_LRR-RLKs"/>
</dbReference>
<dbReference type="Pfam" id="PF08263">
    <property type="entry name" value="LRRNT_2"/>
    <property type="match status" value="1"/>
</dbReference>
<evidence type="ECO:0000313" key="18">
    <source>
        <dbReference type="EMBL" id="CAA7407964.1"/>
    </source>
</evidence>
<dbReference type="PRINTS" id="PR00019">
    <property type="entry name" value="LEURICHRPT"/>
</dbReference>
<keyword evidence="5 15" id="KW-0812">Transmembrane</keyword>
<keyword evidence="8 14" id="KW-0547">Nucleotide-binding</keyword>
<evidence type="ECO:0000313" key="19">
    <source>
        <dbReference type="Proteomes" id="UP000663760"/>
    </source>
</evidence>
<keyword evidence="3" id="KW-0433">Leucine-rich repeat</keyword>
<evidence type="ECO:0000256" key="6">
    <source>
        <dbReference type="ARBA" id="ARBA00022729"/>
    </source>
</evidence>
<dbReference type="GO" id="GO:0005524">
    <property type="term" value="F:ATP binding"/>
    <property type="evidence" value="ECO:0007669"/>
    <property type="project" value="UniProtKB-UniRule"/>
</dbReference>
<gene>
    <name evidence="18" type="ORF">SI8410_14018642</name>
</gene>
<dbReference type="Pfam" id="PF00069">
    <property type="entry name" value="Pkinase"/>
    <property type="match status" value="1"/>
</dbReference>
<comment type="subcellular location">
    <subcellularLocation>
        <location evidence="1">Cell membrane</location>
        <topology evidence="1">Single-pass membrane protein</topology>
    </subcellularLocation>
    <subcellularLocation>
        <location evidence="2">Membrane</location>
        <topology evidence="2">Single-pass type I membrane protein</topology>
    </subcellularLocation>
</comment>
<keyword evidence="11 15" id="KW-0472">Membrane</keyword>
<dbReference type="GO" id="GO:0004672">
    <property type="term" value="F:protein kinase activity"/>
    <property type="evidence" value="ECO:0007669"/>
    <property type="project" value="InterPro"/>
</dbReference>
<dbReference type="FunFam" id="3.30.200.20:FF:000652">
    <property type="entry name" value="probably inactive leucine-rich repeat receptor-like protein kinase At5g06940"/>
    <property type="match status" value="1"/>
</dbReference>
<dbReference type="PANTHER" id="PTHR48056">
    <property type="entry name" value="LRR RECEPTOR-LIKE SERINE/THREONINE-PROTEIN KINASE-RELATED"/>
    <property type="match status" value="1"/>
</dbReference>
<dbReference type="GO" id="GO:0005886">
    <property type="term" value="C:plasma membrane"/>
    <property type="evidence" value="ECO:0007669"/>
    <property type="project" value="UniProtKB-SubCell"/>
</dbReference>
<dbReference type="InterPro" id="IPR013210">
    <property type="entry name" value="LRR_N_plant-typ"/>
</dbReference>
<dbReference type="InterPro" id="IPR032675">
    <property type="entry name" value="LRR_dom_sf"/>
</dbReference>
<dbReference type="InterPro" id="IPR017441">
    <property type="entry name" value="Protein_kinase_ATP_BS"/>
</dbReference>
<evidence type="ECO:0000256" key="9">
    <source>
        <dbReference type="ARBA" id="ARBA00022840"/>
    </source>
</evidence>
<evidence type="ECO:0000256" key="4">
    <source>
        <dbReference type="ARBA" id="ARBA00022679"/>
    </source>
</evidence>
<dbReference type="FunFam" id="3.80.10.10:FF:000534">
    <property type="entry name" value="Probably inactive leucine-rich repeat receptor-like protein kinase At5g06940"/>
    <property type="match status" value="1"/>
</dbReference>
<feature type="chain" id="PRO_5029495448" description="Protein kinase domain-containing protein" evidence="16">
    <location>
        <begin position="31"/>
        <end position="885"/>
    </location>
</feature>
<proteinExistence type="predicted"/>
<evidence type="ECO:0000256" key="7">
    <source>
        <dbReference type="ARBA" id="ARBA00022737"/>
    </source>
</evidence>
<feature type="domain" description="Protein kinase" evidence="17">
    <location>
        <begin position="595"/>
        <end position="865"/>
    </location>
</feature>
<dbReference type="PROSITE" id="PS51450">
    <property type="entry name" value="LRR"/>
    <property type="match status" value="1"/>
</dbReference>
<dbReference type="Gene3D" id="3.30.200.20">
    <property type="entry name" value="Phosphorylase Kinase, domain 1"/>
    <property type="match status" value="1"/>
</dbReference>
<dbReference type="SMART" id="SM00369">
    <property type="entry name" value="LRR_TYP"/>
    <property type="match status" value="6"/>
</dbReference>
<dbReference type="Gene3D" id="1.10.510.10">
    <property type="entry name" value="Transferase(Phosphotransferase) domain 1"/>
    <property type="match status" value="1"/>
</dbReference>
<sequence>MAAGISPPAIILGLLFILSLFSTSVSSAEAEENLLAFRSSLEDPTNALSGWSPAAGHVCNWTGVTCDPSSGRVASLVLRSLNLSGEISPSLCRLAGLSELNLAGNFFNQSIPLHLAQCTSLQALNLSNNLLWGTLPDQISQLRSLTSLDLSGNKLEGALPIGLGALDRLRVLNLGGNMFTGALHISIFGNLSDLVHIDISQNPSFSSELPPQLGNLKKLRKILMQSAGLRGGIPQSFVGLGELEILDLSRNNLSGKIPVGFGLRLAKLVYLDLSQNRLSGSFPGEICSGMVLAELNLHTNSFSGELPESMGSCSNLERLQLQNGGFSGEFPSGLWALSKMTVIRAENNRFSGEIPDYIRTASRLELVQIDNNSFSGRIPPGFGMISSLYRFSASMNGFYGELPENFCDSPAMSIISFSHNSLTGSIPSPRRCRKLVSLSLAGNHFTGEIPNSLTQLPVLTYLDLSDNNLSGEIPQGLQNLKLALLNVSFNQLSGEVPLPLISGLPASFLQGNPGLCGPGLANPCGAEEAQKRRNLSLTYALISIAFAGGVILVAAALYVKNQSLRRKARRAHSASWKSVLYYPLRITEDDLLMRFNESNCVGRGAFGEVYAIRLPGGEVVAAKKLIYPTNLSMRSLKTEIKTLAKARHKNLTKLLGFCYSEGIVVLIYESLPKGSLGDAISRSGFSMEWPTRLRIAMGAAQALSYLHEHYVPTLLHRNVKSRNVLLDVDYEPKLTDFGLDRVLGESSYGSSMASELGSRCYLAPECGYSKKATEKMDVYSFGVLLLELVTGRPAEQPEPRDSLDVVRWVRRRINTDNRFQILDQKISGTALPSISGALDLALRCTAVSPEKRPTMLEVLRSLQSLESAADPPPVLSADTSYSGNP</sequence>
<evidence type="ECO:0000256" key="13">
    <source>
        <dbReference type="ARBA" id="ARBA00023180"/>
    </source>
</evidence>
<evidence type="ECO:0000256" key="11">
    <source>
        <dbReference type="ARBA" id="ARBA00023136"/>
    </source>
</evidence>
<dbReference type="Gene3D" id="3.80.10.10">
    <property type="entry name" value="Ribonuclease Inhibitor"/>
    <property type="match status" value="3"/>
</dbReference>
<protein>
    <recommendedName>
        <fullName evidence="17">Protein kinase domain-containing protein</fullName>
    </recommendedName>
</protein>
<evidence type="ECO:0000256" key="14">
    <source>
        <dbReference type="PROSITE-ProRule" id="PRU10141"/>
    </source>
</evidence>
<evidence type="ECO:0000256" key="10">
    <source>
        <dbReference type="ARBA" id="ARBA00022989"/>
    </source>
</evidence>
<dbReference type="Proteomes" id="UP000663760">
    <property type="component" value="Chromosome 14"/>
</dbReference>
<keyword evidence="19" id="KW-1185">Reference proteome</keyword>
<evidence type="ECO:0000256" key="2">
    <source>
        <dbReference type="ARBA" id="ARBA00004479"/>
    </source>
</evidence>
<dbReference type="Pfam" id="PF13855">
    <property type="entry name" value="LRR_8"/>
    <property type="match status" value="2"/>
</dbReference>
<dbReference type="InterPro" id="IPR011009">
    <property type="entry name" value="Kinase-like_dom_sf"/>
</dbReference>
<dbReference type="GO" id="GO:0033612">
    <property type="term" value="F:receptor serine/threonine kinase binding"/>
    <property type="evidence" value="ECO:0007669"/>
    <property type="project" value="TreeGrafter"/>
</dbReference>
<keyword evidence="10 15" id="KW-1133">Transmembrane helix</keyword>
<evidence type="ECO:0000256" key="16">
    <source>
        <dbReference type="SAM" id="SignalP"/>
    </source>
</evidence>
<evidence type="ECO:0000256" key="8">
    <source>
        <dbReference type="ARBA" id="ARBA00022741"/>
    </source>
</evidence>
<evidence type="ECO:0000256" key="1">
    <source>
        <dbReference type="ARBA" id="ARBA00004162"/>
    </source>
</evidence>
<evidence type="ECO:0000256" key="15">
    <source>
        <dbReference type="SAM" id="Phobius"/>
    </source>
</evidence>
<organism evidence="18 19">
    <name type="scientific">Spirodela intermedia</name>
    <name type="common">Intermediate duckweed</name>
    <dbReference type="NCBI Taxonomy" id="51605"/>
    <lineage>
        <taxon>Eukaryota</taxon>
        <taxon>Viridiplantae</taxon>
        <taxon>Streptophyta</taxon>
        <taxon>Embryophyta</taxon>
        <taxon>Tracheophyta</taxon>
        <taxon>Spermatophyta</taxon>
        <taxon>Magnoliopsida</taxon>
        <taxon>Liliopsida</taxon>
        <taxon>Araceae</taxon>
        <taxon>Lemnoideae</taxon>
        <taxon>Spirodela</taxon>
    </lineage>
</organism>
<keyword evidence="12" id="KW-0675">Receptor</keyword>
<keyword evidence="6 16" id="KW-0732">Signal</keyword>
<evidence type="ECO:0000259" key="17">
    <source>
        <dbReference type="PROSITE" id="PS50011"/>
    </source>
</evidence>